<name>A0A1V2BTM0_RAOTE</name>
<evidence type="ECO:0000256" key="2">
    <source>
        <dbReference type="SAM" id="Phobius"/>
    </source>
</evidence>
<dbReference type="Proteomes" id="UP000274346">
    <property type="component" value="Chromosome"/>
</dbReference>
<reference evidence="3 8" key="2">
    <citation type="submission" date="2020-10" db="EMBL/GenBank/DDBJ databases">
        <title>Resistance determinants and their genetic context in bacteria from a longitudinal study of pigs reared under conventional and antibiotic-free husbandry practices.</title>
        <authorList>
            <person name="Poulin-Laprade D."/>
            <person name="Brouard J.-S."/>
            <person name="Gagnon N."/>
            <person name="Turcotte A."/>
            <person name="Langlois A."/>
            <person name="Matte J.J."/>
            <person name="Carrillo C.D."/>
            <person name="Zaheer R."/>
            <person name="McAllister T."/>
            <person name="Topp E."/>
            <person name="Talbot G."/>
        </authorList>
    </citation>
    <scope>NUCLEOTIDE SEQUENCE [LARGE SCALE GENOMIC DNA]</scope>
    <source>
        <strain evidence="3 8">Res13-Abat-PEB01-P1-04-A</strain>
    </source>
</reference>
<feature type="transmembrane region" description="Helical" evidence="2">
    <location>
        <begin position="12"/>
        <end position="33"/>
    </location>
</feature>
<evidence type="ECO:0000313" key="7">
    <source>
        <dbReference type="Proteomes" id="UP000339249"/>
    </source>
</evidence>
<dbReference type="Proteomes" id="UP000339249">
    <property type="component" value="Unassembled WGS sequence"/>
</dbReference>
<dbReference type="EMBL" id="LR131271">
    <property type="protein sequence ID" value="VDR28734.1"/>
    <property type="molecule type" value="Genomic_DNA"/>
</dbReference>
<reference evidence="5 7" key="1">
    <citation type="submission" date="2019-04" db="EMBL/GenBank/DDBJ databases">
        <authorList>
            <consortium name="Pathogen Informatics"/>
        </authorList>
    </citation>
    <scope>NUCLEOTIDE SEQUENCE [LARGE SCALE GENOMIC DNA]</scope>
    <source>
        <strain evidence="4 6">NCTC13098</strain>
        <strain evidence="5 7">NCTC9185</strain>
    </source>
</reference>
<evidence type="ECO:0000313" key="3">
    <source>
        <dbReference type="EMBL" id="QPF07330.1"/>
    </source>
</evidence>
<feature type="transmembrane region" description="Helical" evidence="2">
    <location>
        <begin position="45"/>
        <end position="65"/>
    </location>
</feature>
<dbReference type="EMBL" id="CABDVU010000001">
    <property type="protein sequence ID" value="VTN15285.1"/>
    <property type="molecule type" value="Genomic_DNA"/>
</dbReference>
<keyword evidence="2" id="KW-1133">Transmembrane helix</keyword>
<evidence type="ECO:0000313" key="4">
    <source>
        <dbReference type="EMBL" id="VDR28734.1"/>
    </source>
</evidence>
<protein>
    <submittedName>
        <fullName evidence="5">Protein of uncharacterized function (DUF1418)</fullName>
    </submittedName>
    <submittedName>
        <fullName evidence="3">YbjC family protein</fullName>
    </submittedName>
</protein>
<accession>A0A1V2BTM0</accession>
<feature type="compositionally biased region" description="Basic and acidic residues" evidence="1">
    <location>
        <begin position="86"/>
        <end position="96"/>
    </location>
</feature>
<organism evidence="5 7">
    <name type="scientific">Raoultella terrigena</name>
    <name type="common">Klebsiella terrigena</name>
    <dbReference type="NCBI Taxonomy" id="577"/>
    <lineage>
        <taxon>Bacteria</taxon>
        <taxon>Pseudomonadati</taxon>
        <taxon>Pseudomonadota</taxon>
        <taxon>Gammaproteobacteria</taxon>
        <taxon>Enterobacterales</taxon>
        <taxon>Enterobacteriaceae</taxon>
        <taxon>Klebsiella/Raoultella group</taxon>
        <taxon>Raoultella</taxon>
    </lineage>
</organism>
<evidence type="ECO:0000256" key="1">
    <source>
        <dbReference type="SAM" id="MobiDB-lite"/>
    </source>
</evidence>
<dbReference type="InterPro" id="IPR010815">
    <property type="entry name" value="DUF1418"/>
</dbReference>
<evidence type="ECO:0000313" key="5">
    <source>
        <dbReference type="EMBL" id="VTN15285.1"/>
    </source>
</evidence>
<keyword evidence="2" id="KW-0472">Membrane</keyword>
<feature type="region of interest" description="Disordered" evidence="1">
    <location>
        <begin position="76"/>
        <end position="96"/>
    </location>
</feature>
<sequence length="96" mass="10434">MRSPAVLPKSVLVIEIVGIVLLTLAWLSLNQYLQLPAPFASPTAALIMIFAGVLLMIPAAIALVWRMAKIVAPQLTESKKTPSSLSDREKRDDADH</sequence>
<proteinExistence type="predicted"/>
<dbReference type="GeneID" id="57505856"/>
<dbReference type="RefSeq" id="WP_041144746.1">
    <property type="nucleotide sequence ID" value="NZ_CACSIR010000009.1"/>
</dbReference>
<keyword evidence="2" id="KW-0812">Transmembrane</keyword>
<dbReference type="Pfam" id="PF07214">
    <property type="entry name" value="DUF1418"/>
    <property type="match status" value="1"/>
</dbReference>
<gene>
    <name evidence="3" type="ORF">IMO34_18560</name>
    <name evidence="4" type="ORF">NCTC13098_05120</name>
    <name evidence="5" type="ORF">NCTC9185_07371</name>
</gene>
<dbReference type="KEGG" id="rtg:NCTC13098_05120"/>
<dbReference type="EMBL" id="CP062916">
    <property type="protein sequence ID" value="QPF07330.1"/>
    <property type="molecule type" value="Genomic_DNA"/>
</dbReference>
<evidence type="ECO:0000313" key="8">
    <source>
        <dbReference type="Proteomes" id="UP000594500"/>
    </source>
</evidence>
<dbReference type="AlphaFoldDB" id="A0A1V2BTM0"/>
<evidence type="ECO:0000313" key="6">
    <source>
        <dbReference type="Proteomes" id="UP000274346"/>
    </source>
</evidence>
<dbReference type="Proteomes" id="UP000594500">
    <property type="component" value="Chromosome"/>
</dbReference>